<comment type="caution">
    <text evidence="1">The sequence shown here is derived from an EMBL/GenBank/DDBJ whole genome shotgun (WGS) entry which is preliminary data.</text>
</comment>
<evidence type="ECO:0000313" key="1">
    <source>
        <dbReference type="EMBL" id="KZK74966.1"/>
    </source>
</evidence>
<protein>
    <submittedName>
        <fullName evidence="1">Multidrug MFS transporter</fullName>
    </submittedName>
</protein>
<dbReference type="Gene3D" id="3.40.1260.10">
    <property type="entry name" value="DsrEFH-like"/>
    <property type="match status" value="1"/>
</dbReference>
<reference evidence="1 2" key="1">
    <citation type="submission" date="2016-03" db="EMBL/GenBank/DDBJ databases">
        <title>Speciation and ecological success in dimly lit waters: horizontal gene transfer in a green sulfur bacteria bloom unveiled by metagenomic assembly.</title>
        <authorList>
            <person name="Llorens-Mares T."/>
            <person name="Liu Z."/>
            <person name="Allen L.Z."/>
            <person name="Rusch D.B."/>
            <person name="Craig M.T."/>
            <person name="Dupont C.L."/>
            <person name="Bryant D.A."/>
            <person name="Casamayor E.O."/>
        </authorList>
    </citation>
    <scope>NUCLEOTIDE SEQUENCE [LARGE SCALE GENOMIC DNA]</scope>
    <source>
        <strain evidence="1">CIII</strain>
    </source>
</reference>
<proteinExistence type="predicted"/>
<dbReference type="PANTHER" id="PTHR37526:SF1">
    <property type="entry name" value="PROTEIN TUSB"/>
    <property type="match status" value="1"/>
</dbReference>
<gene>
    <name evidence="1" type="ORF">A3K90_00360</name>
</gene>
<dbReference type="Pfam" id="PF04077">
    <property type="entry name" value="DsrH"/>
    <property type="match status" value="1"/>
</dbReference>
<dbReference type="InterPro" id="IPR027396">
    <property type="entry name" value="DsrEFH-like"/>
</dbReference>
<dbReference type="PANTHER" id="PTHR37526">
    <property type="entry name" value="PROTEIN TUSB"/>
    <property type="match status" value="1"/>
</dbReference>
<dbReference type="NCBIfam" id="TIGR03011">
    <property type="entry name" value="sulf_tusB_dsrH"/>
    <property type="match status" value="1"/>
</dbReference>
<sequence length="97" mass="10612">MLHTINKSPFESPSMQECIRFAAPGDPVLFIENGVYAVQSSGRYASDIATLLKTNPVYALQPDLEARAIGSLVEGVKTVGYDGFVDLVEVHRVNSWL</sequence>
<evidence type="ECO:0000313" key="2">
    <source>
        <dbReference type="Proteomes" id="UP000076481"/>
    </source>
</evidence>
<accession>A0A165M976</accession>
<organism evidence="1 2">
    <name type="scientific">Pelodictyon luteolum</name>
    <dbReference type="NCBI Taxonomy" id="1100"/>
    <lineage>
        <taxon>Bacteria</taxon>
        <taxon>Pseudomonadati</taxon>
        <taxon>Chlorobiota</taxon>
        <taxon>Chlorobiia</taxon>
        <taxon>Chlorobiales</taxon>
        <taxon>Chlorobiaceae</taxon>
        <taxon>Chlorobium/Pelodictyon group</taxon>
        <taxon>Pelodictyon</taxon>
    </lineage>
</organism>
<dbReference type="RefSeq" id="WP_303680968.1">
    <property type="nucleotide sequence ID" value="NZ_LVWG01000016.1"/>
</dbReference>
<name>A0A165M976_PELLU</name>
<dbReference type="EMBL" id="LVWG01000016">
    <property type="protein sequence ID" value="KZK74966.1"/>
    <property type="molecule type" value="Genomic_DNA"/>
</dbReference>
<dbReference type="SUPFAM" id="SSF75169">
    <property type="entry name" value="DsrEFH-like"/>
    <property type="match status" value="1"/>
</dbReference>
<dbReference type="GO" id="GO:0002143">
    <property type="term" value="P:tRNA wobble position uridine thiolation"/>
    <property type="evidence" value="ECO:0007669"/>
    <property type="project" value="InterPro"/>
</dbReference>
<dbReference type="Proteomes" id="UP000076481">
    <property type="component" value="Unassembled WGS sequence"/>
</dbReference>
<dbReference type="GO" id="GO:1990228">
    <property type="term" value="C:sulfurtransferase complex"/>
    <property type="evidence" value="ECO:0007669"/>
    <property type="project" value="TreeGrafter"/>
</dbReference>
<dbReference type="AlphaFoldDB" id="A0A165M976"/>
<dbReference type="InterPro" id="IPR007215">
    <property type="entry name" value="Sulphur_relay_TusB/DsrH"/>
</dbReference>